<dbReference type="GO" id="GO:0030864">
    <property type="term" value="C:cortical actin cytoskeleton"/>
    <property type="evidence" value="ECO:0007669"/>
    <property type="project" value="TreeGrafter"/>
</dbReference>
<gene>
    <name evidence="4" type="ORF">EDB92DRAFT_1940204</name>
</gene>
<feature type="domain" description="PH" evidence="2">
    <location>
        <begin position="345"/>
        <end position="449"/>
    </location>
</feature>
<dbReference type="InterPro" id="IPR011993">
    <property type="entry name" value="PH-like_dom_sf"/>
</dbReference>
<evidence type="ECO:0008006" key="6">
    <source>
        <dbReference type="Google" id="ProtNLM"/>
    </source>
</evidence>
<evidence type="ECO:0000259" key="2">
    <source>
        <dbReference type="PROSITE" id="PS50003"/>
    </source>
</evidence>
<feature type="compositionally biased region" description="Basic and acidic residues" evidence="1">
    <location>
        <begin position="200"/>
        <end position="217"/>
    </location>
</feature>
<evidence type="ECO:0000259" key="3">
    <source>
        <dbReference type="PROSITE" id="PS51263"/>
    </source>
</evidence>
<dbReference type="GO" id="GO:0051015">
    <property type="term" value="F:actin filament binding"/>
    <property type="evidence" value="ECO:0007669"/>
    <property type="project" value="TreeGrafter"/>
</dbReference>
<dbReference type="Gene3D" id="3.40.20.10">
    <property type="entry name" value="Severin"/>
    <property type="match status" value="1"/>
</dbReference>
<dbReference type="PROSITE" id="PS51263">
    <property type="entry name" value="ADF_H"/>
    <property type="match status" value="1"/>
</dbReference>
<feature type="region of interest" description="Disordered" evidence="1">
    <location>
        <begin position="153"/>
        <end position="217"/>
    </location>
</feature>
<organism evidence="4 5">
    <name type="scientific">Lactarius akahatsu</name>
    <dbReference type="NCBI Taxonomy" id="416441"/>
    <lineage>
        <taxon>Eukaryota</taxon>
        <taxon>Fungi</taxon>
        <taxon>Dikarya</taxon>
        <taxon>Basidiomycota</taxon>
        <taxon>Agaricomycotina</taxon>
        <taxon>Agaricomycetes</taxon>
        <taxon>Russulales</taxon>
        <taxon>Russulaceae</taxon>
        <taxon>Lactarius</taxon>
    </lineage>
</organism>
<dbReference type="EMBL" id="JAKELL010000002">
    <property type="protein sequence ID" value="KAH9000474.1"/>
    <property type="molecule type" value="Genomic_DNA"/>
</dbReference>
<feature type="domain" description="ADF-H" evidence="3">
    <location>
        <begin position="10"/>
        <end position="142"/>
    </location>
</feature>
<name>A0AAD4LPW9_9AGAM</name>
<dbReference type="PROSITE" id="PS50003">
    <property type="entry name" value="PH_DOMAIN"/>
    <property type="match status" value="1"/>
</dbReference>
<dbReference type="InterPro" id="IPR002108">
    <property type="entry name" value="ADF-H"/>
</dbReference>
<dbReference type="InterPro" id="IPR001849">
    <property type="entry name" value="PH_domain"/>
</dbReference>
<proteinExistence type="predicted"/>
<dbReference type="PANTHER" id="PTHR10829:SF25">
    <property type="entry name" value="DREBRIN-LIKE PROTEIN"/>
    <property type="match status" value="1"/>
</dbReference>
<accession>A0AAD4LPW9</accession>
<evidence type="ECO:0000313" key="5">
    <source>
        <dbReference type="Proteomes" id="UP001201163"/>
    </source>
</evidence>
<dbReference type="GO" id="GO:0030427">
    <property type="term" value="C:site of polarized growth"/>
    <property type="evidence" value="ECO:0007669"/>
    <property type="project" value="TreeGrafter"/>
</dbReference>
<dbReference type="CDD" id="cd22249">
    <property type="entry name" value="UDM1_RNF168_RNF169-like"/>
    <property type="match status" value="1"/>
</dbReference>
<dbReference type="SUPFAM" id="SSF50729">
    <property type="entry name" value="PH domain-like"/>
    <property type="match status" value="1"/>
</dbReference>
<dbReference type="SUPFAM" id="SSF55753">
    <property type="entry name" value="Actin depolymerizing proteins"/>
    <property type="match status" value="1"/>
</dbReference>
<comment type="caution">
    <text evidence="4">The sequence shown here is derived from an EMBL/GenBank/DDBJ whole genome shotgun (WGS) entry which is preliminary data.</text>
</comment>
<evidence type="ECO:0000256" key="1">
    <source>
        <dbReference type="SAM" id="MobiDB-lite"/>
    </source>
</evidence>
<dbReference type="Gene3D" id="2.30.29.30">
    <property type="entry name" value="Pleckstrin-homology domain (PH domain)/Phosphotyrosine-binding domain (PTB)"/>
    <property type="match status" value="1"/>
</dbReference>
<dbReference type="GO" id="GO:0030833">
    <property type="term" value="P:regulation of actin filament polymerization"/>
    <property type="evidence" value="ECO:0007669"/>
    <property type="project" value="TreeGrafter"/>
</dbReference>
<dbReference type="PANTHER" id="PTHR10829">
    <property type="entry name" value="CORTACTIN AND DREBRIN"/>
    <property type="match status" value="1"/>
</dbReference>
<evidence type="ECO:0000313" key="4">
    <source>
        <dbReference type="EMBL" id="KAH9000474.1"/>
    </source>
</evidence>
<feature type="region of interest" description="Disordered" evidence="1">
    <location>
        <begin position="263"/>
        <end position="284"/>
    </location>
</feature>
<keyword evidence="5" id="KW-1185">Reference proteome</keyword>
<sequence length="449" mass="50727">MTSRNSDSTGAESTDPDIRMAYQSITLQGSLNWLVLTYGKSCLQWSPALKLVAAGSQGLPELKQFIAQSEQSIFFAFLRVFVDGVTCFATITYIPEGTSGLRRARTSVAGRTVQSWFKGPQATLATSHLEDLTASAIRKAMPFTPVRPVGIARTSSEAPANREKTLPRAPGSVTRTASEPATYISMRGPPNFGDPSTRSQLREAARRSSEAEDRAALREEAARQARIKWLREEEARKAVEEEGARRAQLERDLARSAAMRMARQEEERAEEERRTRERIERRRRDAERRAEVARKLEEQRLEEVRRLEEAARAEEELKRKALERRDAARFAGVKRRRESRLAGDSLLLSGWVTVQNAESVTWRRRYFQMTDTLIRFYNKDKDVAGIPVDVVVLKDAKPSVKEWYEGFEELRAIPHSFALILGSGESPMMLFSDTNAEKDLLSGLLMTCP</sequence>
<dbReference type="AlphaFoldDB" id="A0AAD4LPW9"/>
<dbReference type="GO" id="GO:0005884">
    <property type="term" value="C:actin filament"/>
    <property type="evidence" value="ECO:0007669"/>
    <property type="project" value="TreeGrafter"/>
</dbReference>
<protein>
    <recommendedName>
        <fullName evidence="6">PH domain-containing protein</fullName>
    </recommendedName>
</protein>
<dbReference type="Proteomes" id="UP001201163">
    <property type="component" value="Unassembled WGS sequence"/>
</dbReference>
<reference evidence="4" key="1">
    <citation type="submission" date="2022-01" db="EMBL/GenBank/DDBJ databases">
        <title>Comparative genomics reveals a dynamic genome evolution in the ectomycorrhizal milk-cap (Lactarius) mushrooms.</title>
        <authorList>
            <consortium name="DOE Joint Genome Institute"/>
            <person name="Lebreton A."/>
            <person name="Tang N."/>
            <person name="Kuo A."/>
            <person name="LaButti K."/>
            <person name="Drula E."/>
            <person name="Barry K."/>
            <person name="Clum A."/>
            <person name="Lipzen A."/>
            <person name="Mousain D."/>
            <person name="Ng V."/>
            <person name="Wang R."/>
            <person name="Wang X."/>
            <person name="Dai Y."/>
            <person name="Henrissat B."/>
            <person name="Grigoriev I.V."/>
            <person name="Guerin-Laguette A."/>
            <person name="Yu F."/>
            <person name="Martin F.M."/>
        </authorList>
    </citation>
    <scope>NUCLEOTIDE SEQUENCE</scope>
    <source>
        <strain evidence="4">QP</strain>
    </source>
</reference>
<dbReference type="Pfam" id="PF00241">
    <property type="entry name" value="Cofilin_ADF"/>
    <property type="match status" value="1"/>
</dbReference>
<dbReference type="InterPro" id="IPR029006">
    <property type="entry name" value="ADF-H/Gelsolin-like_dom_sf"/>
</dbReference>